<comment type="pathway">
    <text evidence="5">Amine and polyamine biosynthesis; spermidine biosynthesis; spermidine from putrescine: step 1/1.</text>
</comment>
<evidence type="ECO:0000313" key="9">
    <source>
        <dbReference type="Proteomes" id="UP000198310"/>
    </source>
</evidence>
<feature type="transmembrane region" description="Helical" evidence="5">
    <location>
        <begin position="211"/>
        <end position="229"/>
    </location>
</feature>
<dbReference type="GO" id="GO:0010487">
    <property type="term" value="F:thermospermine synthase activity"/>
    <property type="evidence" value="ECO:0007669"/>
    <property type="project" value="UniProtKB-ARBA"/>
</dbReference>
<comment type="similarity">
    <text evidence="1 5">Belongs to the spermidine/spermine synthase family.</text>
</comment>
<dbReference type="AlphaFoldDB" id="A0A238ZK17"/>
<keyword evidence="5" id="KW-1133">Transmembrane helix</keyword>
<dbReference type="GO" id="GO:0004766">
    <property type="term" value="F:spermidine synthase activity"/>
    <property type="evidence" value="ECO:0007669"/>
    <property type="project" value="UniProtKB-UniRule"/>
</dbReference>
<comment type="caution">
    <text evidence="5">Lacks conserved residue(s) required for the propagation of feature annotation.</text>
</comment>
<feature type="transmembrane region" description="Helical" evidence="5">
    <location>
        <begin position="87"/>
        <end position="111"/>
    </location>
</feature>
<dbReference type="SUPFAM" id="SSF53335">
    <property type="entry name" value="S-adenosyl-L-methionine-dependent methyltransferases"/>
    <property type="match status" value="1"/>
</dbReference>
<dbReference type="RefSeq" id="WP_089333545.1">
    <property type="nucleotide sequence ID" value="NZ_FZNS01000008.1"/>
</dbReference>
<feature type="transmembrane region" description="Helical" evidence="5">
    <location>
        <begin position="23"/>
        <end position="49"/>
    </location>
</feature>
<evidence type="ECO:0000313" key="8">
    <source>
        <dbReference type="EMBL" id="SNR83034.1"/>
    </source>
</evidence>
<dbReference type="NCBIfam" id="NF002956">
    <property type="entry name" value="PRK03612.1"/>
    <property type="match status" value="1"/>
</dbReference>
<gene>
    <name evidence="5" type="primary">speE</name>
    <name evidence="8" type="ORF">SAMN06269173_10866</name>
</gene>
<dbReference type="CDD" id="cd02440">
    <property type="entry name" value="AdoMet_MTases"/>
    <property type="match status" value="1"/>
</dbReference>
<evidence type="ECO:0000256" key="3">
    <source>
        <dbReference type="ARBA" id="ARBA00023066"/>
    </source>
</evidence>
<feature type="transmembrane region" description="Helical" evidence="5">
    <location>
        <begin position="179"/>
        <end position="199"/>
    </location>
</feature>
<dbReference type="PROSITE" id="PS01330">
    <property type="entry name" value="PABS_1"/>
    <property type="match status" value="1"/>
</dbReference>
<dbReference type="EMBL" id="FZNS01000008">
    <property type="protein sequence ID" value="SNR83034.1"/>
    <property type="molecule type" value="Genomic_DNA"/>
</dbReference>
<feature type="binding site" evidence="5">
    <location>
        <position position="308"/>
    </location>
    <ligand>
        <name>spermidine</name>
        <dbReference type="ChEBI" id="CHEBI:57834"/>
    </ligand>
</feature>
<dbReference type="UniPathway" id="UPA00248">
    <property type="reaction ID" value="UER00314"/>
</dbReference>
<dbReference type="InterPro" id="IPR030373">
    <property type="entry name" value="PABS_CS"/>
</dbReference>
<comment type="function">
    <text evidence="5">Catalyzes the irreversible transfer of a propylamine group from the amino donor S-adenosylmethioninamine (decarboxy-AdoMet) to putrescine (1,4-diaminobutane) to yield spermidine.</text>
</comment>
<dbReference type="InterPro" id="IPR001045">
    <property type="entry name" value="Spermi_synthase"/>
</dbReference>
<feature type="active site" description="Proton acceptor" evidence="5 6">
    <location>
        <position position="380"/>
    </location>
</feature>
<dbReference type="GO" id="GO:0008295">
    <property type="term" value="P:spermidine biosynthetic process"/>
    <property type="evidence" value="ECO:0007669"/>
    <property type="project" value="UniProtKB-UniRule"/>
</dbReference>
<reference evidence="9" key="1">
    <citation type="submission" date="2017-06" db="EMBL/GenBank/DDBJ databases">
        <authorList>
            <person name="Varghese N."/>
            <person name="Submissions S."/>
        </authorList>
    </citation>
    <scope>NUCLEOTIDE SEQUENCE [LARGE SCALE GENOMIC DNA]</scope>
    <source>
        <strain evidence="9">DSM 28041</strain>
    </source>
</reference>
<evidence type="ECO:0000256" key="1">
    <source>
        <dbReference type="ARBA" id="ARBA00007867"/>
    </source>
</evidence>
<feature type="transmembrane region" description="Helical" evidence="5">
    <location>
        <begin position="117"/>
        <end position="138"/>
    </location>
</feature>
<dbReference type="Proteomes" id="UP000198310">
    <property type="component" value="Unassembled WGS sequence"/>
</dbReference>
<dbReference type="HAMAP" id="MF_00198">
    <property type="entry name" value="Spermidine_synth"/>
    <property type="match status" value="1"/>
</dbReference>
<dbReference type="Gene3D" id="3.40.50.150">
    <property type="entry name" value="Vaccinia Virus protein VP39"/>
    <property type="match status" value="1"/>
</dbReference>
<comment type="subcellular location">
    <subcellularLocation>
        <location evidence="5">Cell membrane</location>
        <topology evidence="5">Multi-pass membrane protein</topology>
    </subcellularLocation>
</comment>
<evidence type="ECO:0000256" key="2">
    <source>
        <dbReference type="ARBA" id="ARBA00022679"/>
    </source>
</evidence>
<protein>
    <recommendedName>
        <fullName evidence="5">Polyamine aminopropyltransferase</fullName>
    </recommendedName>
    <alternativeName>
        <fullName evidence="5">Putrescine aminopropyltransferase</fullName>
        <shortName evidence="5">PAPT</shortName>
    </alternativeName>
    <alternativeName>
        <fullName evidence="5">Spermidine synthase</fullName>
        <shortName evidence="5">SPDS</shortName>
        <shortName evidence="5">SPDSY</shortName>
        <ecNumber evidence="5">2.5.1.16</ecNumber>
    </alternativeName>
</protein>
<evidence type="ECO:0000256" key="6">
    <source>
        <dbReference type="PROSITE-ProRule" id="PRU00354"/>
    </source>
</evidence>
<dbReference type="Pfam" id="PF01564">
    <property type="entry name" value="Spermine_synth"/>
    <property type="match status" value="1"/>
</dbReference>
<dbReference type="GO" id="GO:0005886">
    <property type="term" value="C:plasma membrane"/>
    <property type="evidence" value="ECO:0007669"/>
    <property type="project" value="UniProtKB-SubCell"/>
</dbReference>
<feature type="domain" description="PABS" evidence="7">
    <location>
        <begin position="225"/>
        <end position="459"/>
    </location>
</feature>
<keyword evidence="5" id="KW-0812">Transmembrane</keyword>
<name>A0A238ZK17_9BACT</name>
<dbReference type="PANTHER" id="PTHR43317">
    <property type="entry name" value="THERMOSPERMINE SYNTHASE ACAULIS5"/>
    <property type="match status" value="1"/>
</dbReference>
<comment type="subunit">
    <text evidence="5">Homodimer or homotetramer.</text>
</comment>
<comment type="catalytic activity">
    <reaction evidence="5">
        <text>S-adenosyl 3-(methylsulfanyl)propylamine + putrescine = S-methyl-5'-thioadenosine + spermidine + H(+)</text>
        <dbReference type="Rhea" id="RHEA:12721"/>
        <dbReference type="ChEBI" id="CHEBI:15378"/>
        <dbReference type="ChEBI" id="CHEBI:17509"/>
        <dbReference type="ChEBI" id="CHEBI:57443"/>
        <dbReference type="ChEBI" id="CHEBI:57834"/>
        <dbReference type="ChEBI" id="CHEBI:326268"/>
        <dbReference type="EC" id="2.5.1.16"/>
    </reaction>
</comment>
<accession>A0A238ZK17</accession>
<keyword evidence="5" id="KW-0472">Membrane</keyword>
<evidence type="ECO:0000256" key="5">
    <source>
        <dbReference type="HAMAP-Rule" id="MF_00198"/>
    </source>
</evidence>
<feature type="binding site" evidence="5">
    <location>
        <begin position="362"/>
        <end position="363"/>
    </location>
    <ligand>
        <name>S-methyl-5'-thioadenosine</name>
        <dbReference type="ChEBI" id="CHEBI:17509"/>
    </ligand>
</feature>
<feature type="transmembrane region" description="Helical" evidence="5">
    <location>
        <begin position="55"/>
        <end position="75"/>
    </location>
</feature>
<keyword evidence="9" id="KW-1185">Reference proteome</keyword>
<dbReference type="InterPro" id="IPR036259">
    <property type="entry name" value="MFS_trans_sf"/>
</dbReference>
<dbReference type="PANTHER" id="PTHR43317:SF1">
    <property type="entry name" value="THERMOSPERMINE SYNTHASE ACAULIS5"/>
    <property type="match status" value="1"/>
</dbReference>
<feature type="binding site" evidence="5">
    <location>
        <position position="254"/>
    </location>
    <ligand>
        <name>S-methyl-5'-thioadenosine</name>
        <dbReference type="ChEBI" id="CHEBI:17509"/>
    </ligand>
</feature>
<dbReference type="InterPro" id="IPR029063">
    <property type="entry name" value="SAM-dependent_MTases_sf"/>
</dbReference>
<keyword evidence="2 5" id="KW-0808">Transferase</keyword>
<proteinExistence type="inferred from homology"/>
<sequence length="520" mass="58091">MDNATLARPPREAAAATAGAQPALLLGSVFVIATCGLVYELIAGTLASYLLGDSVLQFSTIIGVYLFSMGIGSWLSRYLGGSLLRWFIRLEILVGLVGGFSAPLLFVLFEYVTSFRLILYLLVGLTGVLVGLEIPLLMRILEGRFEFKDLVSRVFTFDYIGALLASLIFPLVLVPQLGLIRTSLFVGALNIIVAGVALYRFPETRPFRRSLTGAVVASLLALGVGIFFAERIQTYTEGMAFQDQVIFSKSTTYQRIVLTRNSRELRLFLNGNLQFSSQDEYRYHEALVHPALQALPQARQVLVLGGGDGLAVRELLKYPQVRHIRLVDLDAGMTRLFQHNAMLVSLNQRALLSPKVEVLNGDAYQWVRQDTARYDYIVVDFPDPSNYSIGKLYSAAFYRELDHLLAPGGRIVVQSTSPYVARQSFWCVAHTLQAAGFQTIPYHCYVPSFGEWGFVMAGRNSHWRPNGGPLPRGLRYVTTATIRDMLYFPPDMTEIPTEINQLNNQALVRYFEEDWGPYSH</sequence>
<dbReference type="SUPFAM" id="SSF103473">
    <property type="entry name" value="MFS general substrate transporter"/>
    <property type="match status" value="1"/>
</dbReference>
<feature type="transmembrane region" description="Helical" evidence="5">
    <location>
        <begin position="150"/>
        <end position="173"/>
    </location>
</feature>
<keyword evidence="4 5" id="KW-0620">Polyamine biosynthesis</keyword>
<feature type="binding site" evidence="5">
    <location>
        <position position="284"/>
    </location>
    <ligand>
        <name>spermidine</name>
        <dbReference type="ChEBI" id="CHEBI:57834"/>
    </ligand>
</feature>
<dbReference type="EC" id="2.5.1.16" evidence="5"/>
<evidence type="ECO:0000259" key="7">
    <source>
        <dbReference type="PROSITE" id="PS51006"/>
    </source>
</evidence>
<keyword evidence="5" id="KW-1003">Cell membrane</keyword>
<organism evidence="8 9">
    <name type="scientific">Hymenobacter mucosus</name>
    <dbReference type="NCBI Taxonomy" id="1411120"/>
    <lineage>
        <taxon>Bacteria</taxon>
        <taxon>Pseudomonadati</taxon>
        <taxon>Bacteroidota</taxon>
        <taxon>Cytophagia</taxon>
        <taxon>Cytophagales</taxon>
        <taxon>Hymenobacteraceae</taxon>
        <taxon>Hymenobacter</taxon>
    </lineage>
</organism>
<dbReference type="PROSITE" id="PS51006">
    <property type="entry name" value="PABS_2"/>
    <property type="match status" value="1"/>
</dbReference>
<evidence type="ECO:0000256" key="4">
    <source>
        <dbReference type="ARBA" id="ARBA00023115"/>
    </source>
</evidence>
<feature type="binding site" evidence="5">
    <location>
        <position position="328"/>
    </location>
    <ligand>
        <name>S-methyl-5'-thioadenosine</name>
        <dbReference type="ChEBI" id="CHEBI:17509"/>
    </ligand>
</feature>
<keyword evidence="3 5" id="KW-0745">Spermidine biosynthesis</keyword>
<dbReference type="InterPro" id="IPR030374">
    <property type="entry name" value="PABS"/>
</dbReference>